<reference evidence="8 9" key="1">
    <citation type="submission" date="2023-01" db="EMBL/GenBank/DDBJ databases">
        <title>Complete genome sequence of Roseicyclus marinus strain Dej080120_10.</title>
        <authorList>
            <person name="Ueki S."/>
            <person name="Maruyama F."/>
        </authorList>
    </citation>
    <scope>NUCLEOTIDE SEQUENCE [LARGE SCALE GENOMIC DNA]</scope>
    <source>
        <strain evidence="8 9">Dej080120_10</strain>
    </source>
</reference>
<dbReference type="CDD" id="cd17535">
    <property type="entry name" value="REC_NarL-like"/>
    <property type="match status" value="1"/>
</dbReference>
<dbReference type="EMBL" id="AP027266">
    <property type="protein sequence ID" value="BDW86641.1"/>
    <property type="molecule type" value="Genomic_DNA"/>
</dbReference>
<dbReference type="SUPFAM" id="SSF46894">
    <property type="entry name" value="C-terminal effector domain of the bipartite response regulators"/>
    <property type="match status" value="1"/>
</dbReference>
<name>A0AA48KNZ0_9RHOB</name>
<dbReference type="InterPro" id="IPR058245">
    <property type="entry name" value="NreC/VraR/RcsB-like_REC"/>
</dbReference>
<feature type="modified residue" description="4-aspartylphosphate" evidence="5">
    <location>
        <position position="56"/>
    </location>
</feature>
<dbReference type="PANTHER" id="PTHR43214:SF41">
    <property type="entry name" value="NITRATE_NITRITE RESPONSE REGULATOR PROTEIN NARP"/>
    <property type="match status" value="1"/>
</dbReference>
<sequence>MKRLILVEDSVIWQEAMIEAVSHLPWHATVMTFSNGYDATQYFKKAQREPDLMLVDLGLPDMPGVDVITHARTSFPEISTLVISSLNSRDQVINAIRAGASGYILKDDSSIAIATAIQQVLEGNYPISPEIARYLVELSVNRKSAGGRPVPNLSKQELRLLELIGKGNSYAQCAHIMELQLSTVQTYSKNLYRKLNVHSQSQAAAAAHELGLFE</sequence>
<organism evidence="8 9">
    <name type="scientific">Roseicyclus marinus</name>
    <dbReference type="NCBI Taxonomy" id="2161673"/>
    <lineage>
        <taxon>Bacteria</taxon>
        <taxon>Pseudomonadati</taxon>
        <taxon>Pseudomonadota</taxon>
        <taxon>Alphaproteobacteria</taxon>
        <taxon>Rhodobacterales</taxon>
        <taxon>Roseobacteraceae</taxon>
        <taxon>Roseicyclus</taxon>
    </lineage>
</organism>
<dbReference type="PROSITE" id="PS50043">
    <property type="entry name" value="HTH_LUXR_2"/>
    <property type="match status" value="1"/>
</dbReference>
<dbReference type="SUPFAM" id="SSF52172">
    <property type="entry name" value="CheY-like"/>
    <property type="match status" value="1"/>
</dbReference>
<keyword evidence="1 5" id="KW-0597">Phosphoprotein</keyword>
<keyword evidence="4" id="KW-0804">Transcription</keyword>
<evidence type="ECO:0000256" key="5">
    <source>
        <dbReference type="PROSITE-ProRule" id="PRU00169"/>
    </source>
</evidence>
<protein>
    <recommendedName>
        <fullName evidence="10">LuxR family two component transcriptional regulator</fullName>
    </recommendedName>
</protein>
<dbReference type="InterPro" id="IPR016032">
    <property type="entry name" value="Sig_transdc_resp-reg_C-effctor"/>
</dbReference>
<dbReference type="PRINTS" id="PR00038">
    <property type="entry name" value="HTHLUXR"/>
</dbReference>
<evidence type="ECO:0000259" key="6">
    <source>
        <dbReference type="PROSITE" id="PS50043"/>
    </source>
</evidence>
<evidence type="ECO:0000256" key="2">
    <source>
        <dbReference type="ARBA" id="ARBA00023015"/>
    </source>
</evidence>
<dbReference type="RefSeq" id="WP_338272635.1">
    <property type="nucleotide sequence ID" value="NZ_AP027266.1"/>
</dbReference>
<dbReference type="PANTHER" id="PTHR43214">
    <property type="entry name" value="TWO-COMPONENT RESPONSE REGULATOR"/>
    <property type="match status" value="1"/>
</dbReference>
<dbReference type="Gene3D" id="3.40.50.2300">
    <property type="match status" value="1"/>
</dbReference>
<keyword evidence="2" id="KW-0805">Transcription regulation</keyword>
<feature type="domain" description="Response regulatory" evidence="7">
    <location>
        <begin position="3"/>
        <end position="121"/>
    </location>
</feature>
<dbReference type="InterPro" id="IPR011006">
    <property type="entry name" value="CheY-like_superfamily"/>
</dbReference>
<dbReference type="AlphaFoldDB" id="A0AA48KNZ0"/>
<evidence type="ECO:0000256" key="3">
    <source>
        <dbReference type="ARBA" id="ARBA00023125"/>
    </source>
</evidence>
<evidence type="ECO:0000259" key="7">
    <source>
        <dbReference type="PROSITE" id="PS50110"/>
    </source>
</evidence>
<evidence type="ECO:0008006" key="10">
    <source>
        <dbReference type="Google" id="ProtNLM"/>
    </source>
</evidence>
<keyword evidence="3" id="KW-0238">DNA-binding</keyword>
<accession>A0AA48KNZ0</accession>
<proteinExistence type="predicted"/>
<dbReference type="SMART" id="SM00421">
    <property type="entry name" value="HTH_LUXR"/>
    <property type="match status" value="1"/>
</dbReference>
<dbReference type="Pfam" id="PF00072">
    <property type="entry name" value="Response_reg"/>
    <property type="match status" value="1"/>
</dbReference>
<evidence type="ECO:0000313" key="8">
    <source>
        <dbReference type="EMBL" id="BDW86641.1"/>
    </source>
</evidence>
<evidence type="ECO:0000313" key="9">
    <source>
        <dbReference type="Proteomes" id="UP001337723"/>
    </source>
</evidence>
<dbReference type="Proteomes" id="UP001337723">
    <property type="component" value="Chromosome"/>
</dbReference>
<dbReference type="GO" id="GO:0006355">
    <property type="term" value="P:regulation of DNA-templated transcription"/>
    <property type="evidence" value="ECO:0007669"/>
    <property type="project" value="InterPro"/>
</dbReference>
<gene>
    <name evidence="8" type="ORF">MACH21_28180</name>
</gene>
<dbReference type="InterPro" id="IPR039420">
    <property type="entry name" value="WalR-like"/>
</dbReference>
<evidence type="ECO:0000256" key="4">
    <source>
        <dbReference type="ARBA" id="ARBA00023163"/>
    </source>
</evidence>
<dbReference type="InterPro" id="IPR001789">
    <property type="entry name" value="Sig_transdc_resp-reg_receiver"/>
</dbReference>
<dbReference type="InterPro" id="IPR000792">
    <property type="entry name" value="Tscrpt_reg_LuxR_C"/>
</dbReference>
<evidence type="ECO:0000256" key="1">
    <source>
        <dbReference type="ARBA" id="ARBA00022553"/>
    </source>
</evidence>
<dbReference type="GO" id="GO:0003677">
    <property type="term" value="F:DNA binding"/>
    <property type="evidence" value="ECO:0007669"/>
    <property type="project" value="UniProtKB-KW"/>
</dbReference>
<dbReference type="KEGG" id="rmai:MACH21_28180"/>
<dbReference type="Pfam" id="PF00196">
    <property type="entry name" value="GerE"/>
    <property type="match status" value="1"/>
</dbReference>
<dbReference type="SMART" id="SM00448">
    <property type="entry name" value="REC"/>
    <property type="match status" value="1"/>
</dbReference>
<dbReference type="PROSITE" id="PS50110">
    <property type="entry name" value="RESPONSE_REGULATORY"/>
    <property type="match status" value="1"/>
</dbReference>
<dbReference type="GO" id="GO:0000160">
    <property type="term" value="P:phosphorelay signal transduction system"/>
    <property type="evidence" value="ECO:0007669"/>
    <property type="project" value="InterPro"/>
</dbReference>
<keyword evidence="9" id="KW-1185">Reference proteome</keyword>
<feature type="domain" description="HTH luxR-type" evidence="6">
    <location>
        <begin position="146"/>
        <end position="211"/>
    </location>
</feature>